<dbReference type="InterPro" id="IPR012480">
    <property type="entry name" value="Hepar_II_III_C"/>
</dbReference>
<comment type="subcellular location">
    <subcellularLocation>
        <location evidence="1">Cell envelope</location>
    </subcellularLocation>
</comment>
<name>A0A4Q9GL71_9HYPH</name>
<dbReference type="Gene3D" id="1.50.10.100">
    <property type="entry name" value="Chondroitin AC/alginate lyase"/>
    <property type="match status" value="1"/>
</dbReference>
<feature type="domain" description="Heparinase II/III-like C-terminal" evidence="2">
    <location>
        <begin position="310"/>
        <end position="558"/>
    </location>
</feature>
<evidence type="ECO:0000313" key="4">
    <source>
        <dbReference type="Proteomes" id="UP000291613"/>
    </source>
</evidence>
<accession>A0A4Q9GL71</accession>
<dbReference type="AlphaFoldDB" id="A0A4Q9GL71"/>
<evidence type="ECO:0000256" key="1">
    <source>
        <dbReference type="ARBA" id="ARBA00004196"/>
    </source>
</evidence>
<organism evidence="3 4">
    <name type="scientific">Hansschlegelia quercus</name>
    <dbReference type="NCBI Taxonomy" id="2528245"/>
    <lineage>
        <taxon>Bacteria</taxon>
        <taxon>Pseudomonadati</taxon>
        <taxon>Pseudomonadota</taxon>
        <taxon>Alphaproteobacteria</taxon>
        <taxon>Hyphomicrobiales</taxon>
        <taxon>Methylopilaceae</taxon>
        <taxon>Hansschlegelia</taxon>
    </lineage>
</organism>
<protein>
    <submittedName>
        <fullName evidence="3">Heparinase</fullName>
    </submittedName>
</protein>
<dbReference type="OrthoDB" id="9787373at2"/>
<dbReference type="EMBL" id="SIUB01000003">
    <property type="protein sequence ID" value="TBN53815.1"/>
    <property type="molecule type" value="Genomic_DNA"/>
</dbReference>
<dbReference type="InterPro" id="IPR008929">
    <property type="entry name" value="Chondroitin_lyas"/>
</dbReference>
<dbReference type="GO" id="GO:0016829">
    <property type="term" value="F:lyase activity"/>
    <property type="evidence" value="ECO:0007669"/>
    <property type="project" value="InterPro"/>
</dbReference>
<dbReference type="Pfam" id="PF07940">
    <property type="entry name" value="Hepar_II_III_C"/>
    <property type="match status" value="1"/>
</dbReference>
<evidence type="ECO:0000313" key="3">
    <source>
        <dbReference type="EMBL" id="TBN53815.1"/>
    </source>
</evidence>
<comment type="caution">
    <text evidence="3">The sequence shown here is derived from an EMBL/GenBank/DDBJ whole genome shotgun (WGS) entry which is preliminary data.</text>
</comment>
<sequence length="582" mass="62832">MAALGDKTRLAGLSLAFAVRAAARRAIACVRVPADFARRAPEKLLIASQDLRTCDPTRAAEIYAGIFAFAHKSLNTQGGSPFLATPPSQDWAETLHGFGWLRHLRAADTTLARANARALVDEWITLNGGRDPAARRPDVTARRLISWFCHAPLILDGADKAFFRRFLRSIARQTRRLDRQAGAAPDGMPRLTVHVALVYAGLCLSGEGRLLKAAIKSLAAELDRQILADGGHASRNPAALVYGLVDLLPLKQALASRDLLPPQALLGAIDRMMPMLRFFRHPDGEFAQFNGAGPTPSDLVATVFAHDDTRGEPVENASHSGYQRLLGGEAFAIMDVGPPPPGALSGEAHAGCLSFEFSAETDRIVVNCGAPRFGRADWASAARATAAHSTATIGDASSCQFAPAWLHRLIGAPVVQGPRTVTARRERNEAGVRVVTSHDGYAPRFNIIHERSLALSSDGRRLSGEDVFRAPERPRRREQDAPLALRFHLHPAVKASARQDGQGVLLALPGGGAWSFSAPGFAVTLAESVFLSGHRGPRRAEQIVIETRLHAARRIAWSFEALDEPRPRGRRPPQAATLFEDA</sequence>
<dbReference type="RefSeq" id="WP_131002977.1">
    <property type="nucleotide sequence ID" value="NZ_JBHSZR010000003.1"/>
</dbReference>
<reference evidence="3 4" key="1">
    <citation type="submission" date="2019-02" db="EMBL/GenBank/DDBJ databases">
        <title>Hansschlegelia quercus sp. nov., a novel methylotrophic bacterium from buds of oak (Quercus robur L.).</title>
        <authorList>
            <person name="Agafonova N.V."/>
            <person name="Kaparullina E.N."/>
            <person name="Grouzdev D.S."/>
            <person name="Doronina N.V."/>
        </authorList>
    </citation>
    <scope>NUCLEOTIDE SEQUENCE [LARGE SCALE GENOMIC DNA]</scope>
    <source>
        <strain evidence="3 4">Dub</strain>
    </source>
</reference>
<dbReference type="GO" id="GO:0030313">
    <property type="term" value="C:cell envelope"/>
    <property type="evidence" value="ECO:0007669"/>
    <property type="project" value="UniProtKB-SubCell"/>
</dbReference>
<gene>
    <name evidence="3" type="ORF">EYR15_08445</name>
</gene>
<dbReference type="Proteomes" id="UP000291613">
    <property type="component" value="Unassembled WGS sequence"/>
</dbReference>
<keyword evidence="4" id="KW-1185">Reference proteome</keyword>
<evidence type="ECO:0000259" key="2">
    <source>
        <dbReference type="Pfam" id="PF07940"/>
    </source>
</evidence>
<dbReference type="Gene3D" id="2.70.98.70">
    <property type="match status" value="1"/>
</dbReference>
<proteinExistence type="predicted"/>